<feature type="domain" description="AB hydrolase-1" evidence="2">
    <location>
        <begin position="121"/>
        <end position="368"/>
    </location>
</feature>
<sequence>MDHLPESIQEALAFEKSNQALGSVIQDQFYDAPGQDDAKAAPGTLFKVEKDVDTSKFLLPATTALSRFVYQSETMSGVKTPVSAYVLWPYSPRSQSDGYSVVAWAHGTSGFGPNAAPSNHKNLWQHFQAPYQLALQGYLVVATDYAGLGVSKQASGESIGIEWCTGPSQANDVIYSVQAVQAAFPELSKQFVVIGQSQGGGAAWAVAQKAAAAPIPGYLGAVAVSPYTSLLKETNSDIVELAIAIQSPAMAAALPAYDPKGLLNDEGLNVYKTVYDMDGAIFSGLALLSGKGTLKSDCKENPHYRKFQEMTINGGKAIAGPLLVIHGKDDPALPISATDSAVEETAKRFPSSQIEYVSLPGVTHVSALSASQHIYMDWIQDRFAGREVPPGCSRHELAAARPEKSRQGEQNWYLSLATQPYHAPGP</sequence>
<comment type="caution">
    <text evidence="3">The sequence shown here is derived from an EMBL/GenBank/DDBJ whole genome shotgun (WGS) entry which is preliminary data.</text>
</comment>
<dbReference type="InterPro" id="IPR000073">
    <property type="entry name" value="AB_hydrolase_1"/>
</dbReference>
<reference evidence="3" key="1">
    <citation type="journal article" date="2023" name="Genome Biol. Evol.">
        <title>First Whole Genome Sequence and Flow Cytometry Genome Size Data for the Lichen-Forming Fungus Ramalina farinacea (Ascomycota).</title>
        <authorList>
            <person name="Llewellyn T."/>
            <person name="Mian S."/>
            <person name="Hill R."/>
            <person name="Leitch I.J."/>
            <person name="Gaya E."/>
        </authorList>
    </citation>
    <scope>NUCLEOTIDE SEQUENCE</scope>
    <source>
        <strain evidence="3">LIQ254RAFAR</strain>
    </source>
</reference>
<evidence type="ECO:0000313" key="3">
    <source>
        <dbReference type="EMBL" id="MDI1493436.1"/>
    </source>
</evidence>
<gene>
    <name evidence="3" type="ORF">OHK93_005225</name>
</gene>
<proteinExistence type="inferred from homology"/>
<accession>A0AA43QXY3</accession>
<dbReference type="PIRSF" id="PIRSF029171">
    <property type="entry name" value="Esterase_LipA"/>
    <property type="match status" value="1"/>
</dbReference>
<dbReference type="Proteomes" id="UP001161017">
    <property type="component" value="Unassembled WGS sequence"/>
</dbReference>
<dbReference type="InterPro" id="IPR029058">
    <property type="entry name" value="AB_hydrolase_fold"/>
</dbReference>
<dbReference type="SUPFAM" id="SSF53474">
    <property type="entry name" value="alpha/beta-Hydrolases"/>
    <property type="match status" value="1"/>
</dbReference>
<keyword evidence="4" id="KW-1185">Reference proteome</keyword>
<dbReference type="EMBL" id="JAPUFD010000026">
    <property type="protein sequence ID" value="MDI1493436.1"/>
    <property type="molecule type" value="Genomic_DNA"/>
</dbReference>
<organism evidence="3 4">
    <name type="scientific">Ramalina farinacea</name>
    <dbReference type="NCBI Taxonomy" id="258253"/>
    <lineage>
        <taxon>Eukaryota</taxon>
        <taxon>Fungi</taxon>
        <taxon>Dikarya</taxon>
        <taxon>Ascomycota</taxon>
        <taxon>Pezizomycotina</taxon>
        <taxon>Lecanoromycetes</taxon>
        <taxon>OSLEUM clade</taxon>
        <taxon>Lecanoromycetidae</taxon>
        <taxon>Lecanorales</taxon>
        <taxon>Lecanorineae</taxon>
        <taxon>Ramalinaceae</taxon>
        <taxon>Ramalina</taxon>
    </lineage>
</organism>
<comment type="similarity">
    <text evidence="1">Belongs to the AB hydrolase superfamily. Lipase family.</text>
</comment>
<evidence type="ECO:0000259" key="2">
    <source>
        <dbReference type="Pfam" id="PF12697"/>
    </source>
</evidence>
<dbReference type="Gene3D" id="3.40.50.1820">
    <property type="entry name" value="alpha/beta hydrolase"/>
    <property type="match status" value="2"/>
</dbReference>
<name>A0AA43QXY3_9LECA</name>
<dbReference type="AlphaFoldDB" id="A0AA43QXY3"/>
<evidence type="ECO:0000256" key="1">
    <source>
        <dbReference type="PIRNR" id="PIRNR029171"/>
    </source>
</evidence>
<dbReference type="PANTHER" id="PTHR34853">
    <property type="match status" value="1"/>
</dbReference>
<dbReference type="PANTHER" id="PTHR34853:SF1">
    <property type="entry name" value="LIPASE 5"/>
    <property type="match status" value="1"/>
</dbReference>
<dbReference type="GO" id="GO:0016042">
    <property type="term" value="P:lipid catabolic process"/>
    <property type="evidence" value="ECO:0007669"/>
    <property type="project" value="UniProtKB-UniRule"/>
</dbReference>
<protein>
    <recommendedName>
        <fullName evidence="2">AB hydrolase-1 domain-containing protein</fullName>
    </recommendedName>
</protein>
<dbReference type="InterPro" id="IPR005152">
    <property type="entry name" value="Lipase_secreted"/>
</dbReference>
<dbReference type="GO" id="GO:0004806">
    <property type="term" value="F:triacylglycerol lipase activity"/>
    <property type="evidence" value="ECO:0007669"/>
    <property type="project" value="UniProtKB-UniRule"/>
</dbReference>
<dbReference type="Pfam" id="PF12697">
    <property type="entry name" value="Abhydrolase_6"/>
    <property type="match status" value="1"/>
</dbReference>
<evidence type="ECO:0000313" key="4">
    <source>
        <dbReference type="Proteomes" id="UP001161017"/>
    </source>
</evidence>